<keyword evidence="1" id="KW-0812">Transmembrane</keyword>
<organism evidence="2 3">
    <name type="scientific">Sedimentibacter hydroxybenzoicus DSM 7310</name>
    <dbReference type="NCBI Taxonomy" id="1123245"/>
    <lineage>
        <taxon>Bacteria</taxon>
        <taxon>Bacillati</taxon>
        <taxon>Bacillota</taxon>
        <taxon>Tissierellia</taxon>
        <taxon>Sedimentibacter</taxon>
    </lineage>
</organism>
<gene>
    <name evidence="2" type="ORF">HZF24_05405</name>
</gene>
<evidence type="ECO:0000313" key="3">
    <source>
        <dbReference type="Proteomes" id="UP000611629"/>
    </source>
</evidence>
<protein>
    <submittedName>
        <fullName evidence="2">DUF2809 domain-containing protein</fullName>
    </submittedName>
</protein>
<sequence length="129" mass="15093">MNTYEKSKTKYRIKYAAAFILLVLAEVFIALYVHDNFIRPYVGDILVVVVIYCAVRTLFPNKITLLPLWIFLFAVFVEFLQYVGIVSILGLNENEFFRVLMGSVFDWKDIICYGIGFILLVVYEKRIYP</sequence>
<dbReference type="AlphaFoldDB" id="A0A974BI82"/>
<comment type="caution">
    <text evidence="2">The sequence shown here is derived from an EMBL/GenBank/DDBJ whole genome shotgun (WGS) entry which is preliminary data.</text>
</comment>
<feature type="transmembrane region" description="Helical" evidence="1">
    <location>
        <begin position="38"/>
        <end position="59"/>
    </location>
</feature>
<keyword evidence="1" id="KW-1133">Transmembrane helix</keyword>
<feature type="transmembrane region" description="Helical" evidence="1">
    <location>
        <begin position="66"/>
        <end position="85"/>
    </location>
</feature>
<accession>A0A974BI82</accession>
<reference evidence="2" key="1">
    <citation type="submission" date="2020-07" db="EMBL/GenBank/DDBJ databases">
        <title>Genomic analysis of a strain of Sedimentibacter Hydroxybenzoicus DSM7310.</title>
        <authorList>
            <person name="Ma S."/>
        </authorList>
    </citation>
    <scope>NUCLEOTIDE SEQUENCE</scope>
    <source>
        <strain evidence="2">DSM 7310</strain>
    </source>
</reference>
<evidence type="ECO:0000313" key="2">
    <source>
        <dbReference type="EMBL" id="NYB73573.1"/>
    </source>
</evidence>
<dbReference type="InterPro" id="IPR021257">
    <property type="entry name" value="DUF2809"/>
</dbReference>
<keyword evidence="1" id="KW-0472">Membrane</keyword>
<dbReference type="EMBL" id="JACBNQ010000003">
    <property type="protein sequence ID" value="NYB73573.1"/>
    <property type="molecule type" value="Genomic_DNA"/>
</dbReference>
<dbReference type="Proteomes" id="UP000611629">
    <property type="component" value="Unassembled WGS sequence"/>
</dbReference>
<evidence type="ECO:0000256" key="1">
    <source>
        <dbReference type="SAM" id="Phobius"/>
    </source>
</evidence>
<proteinExistence type="predicted"/>
<dbReference type="Pfam" id="PF10990">
    <property type="entry name" value="DUF2809"/>
    <property type="match status" value="1"/>
</dbReference>
<keyword evidence="3" id="KW-1185">Reference proteome</keyword>
<name>A0A974BI82_SEDHY</name>
<feature type="transmembrane region" description="Helical" evidence="1">
    <location>
        <begin position="12"/>
        <end position="32"/>
    </location>
</feature>
<feature type="transmembrane region" description="Helical" evidence="1">
    <location>
        <begin position="105"/>
        <end position="123"/>
    </location>
</feature>
<dbReference type="RefSeq" id="WP_179237261.1">
    <property type="nucleotide sequence ID" value="NZ_JACBNQ010000003.1"/>
</dbReference>